<dbReference type="RefSeq" id="WP_345684964.1">
    <property type="nucleotide sequence ID" value="NZ_BAABRO010000008.1"/>
</dbReference>
<evidence type="ECO:0000313" key="3">
    <source>
        <dbReference type="Proteomes" id="UP001416858"/>
    </source>
</evidence>
<dbReference type="PANTHER" id="PTHR30273:SF2">
    <property type="entry name" value="PROTEIN FECR"/>
    <property type="match status" value="1"/>
</dbReference>
<accession>A0ABP9VWF3</accession>
<dbReference type="PANTHER" id="PTHR30273">
    <property type="entry name" value="PERIPLASMIC SIGNAL SENSOR AND SIGMA FACTOR ACTIVATOR FECR-RELATED"/>
    <property type="match status" value="1"/>
</dbReference>
<evidence type="ECO:0000256" key="1">
    <source>
        <dbReference type="SAM" id="MobiDB-lite"/>
    </source>
</evidence>
<dbReference type="Proteomes" id="UP001416858">
    <property type="component" value="Unassembled WGS sequence"/>
</dbReference>
<evidence type="ECO:0000313" key="2">
    <source>
        <dbReference type="EMBL" id="GAA5508162.1"/>
    </source>
</evidence>
<dbReference type="Gene3D" id="2.60.120.200">
    <property type="match status" value="1"/>
</dbReference>
<proteinExistence type="predicted"/>
<organism evidence="2 3">
    <name type="scientific">Novipirellula caenicola</name>
    <dbReference type="NCBI Taxonomy" id="1536901"/>
    <lineage>
        <taxon>Bacteria</taxon>
        <taxon>Pseudomonadati</taxon>
        <taxon>Planctomycetota</taxon>
        <taxon>Planctomycetia</taxon>
        <taxon>Pirellulales</taxon>
        <taxon>Pirellulaceae</taxon>
        <taxon>Novipirellula</taxon>
    </lineage>
</organism>
<name>A0ABP9VWF3_9BACT</name>
<dbReference type="InterPro" id="IPR013320">
    <property type="entry name" value="ConA-like_dom_sf"/>
</dbReference>
<feature type="compositionally biased region" description="Low complexity" evidence="1">
    <location>
        <begin position="52"/>
        <end position="64"/>
    </location>
</feature>
<keyword evidence="3" id="KW-1185">Reference proteome</keyword>
<sequence>MDRDRLVKLLGLYFDEGLTEETKQELERMLLASPQARELFWQKAKMHSMLRQQGQESWGSEQGSANPSSQKQSPPADTSDVFSGAVDRDHHPTLVSLREHPNAEERGVISKNTLTRVVTLLLAASVLIAVGLQFYSSQRSQIQVAEQQATGDVPRYRQRNVSETEQWVALLRKAVDVHWIDADSAPNLGEPMPPRRIQFESGLIEIQTTSGALMVLEGPADLEIISDMEVRCRQGRFRVDVPPPAEGFLVHAPFVKVVDRGTAFAMNINPNEETEVHVIDGLVELVSPTDTDSMRELRKGDSVSVASAGAYRDIPSQSNSFPSESQIRSRSRGANVVRKLAWQRRRDALTEHPDCLVYFDFSRSELGETVLTNHAVHAEKVADGTIVGCNRAQGRWPGKEAIEFKSMSDRIRFSLPGVHTTLTCITSVRLDALDTSISSLLTSDGDLVGDFRWWIAPESADSARLSFERRERSLRSEVQAYPSSPVFRRSQLGTWVQLAFVWDGEQGTVRQYVNGNLVSNEPIRSFGLDHARMLRLDKVEIGNSSLIGGSYDAPVRNFNGRMDEFAIFGSALNPQELLAYYDLAKVSWSNTAEDNRWSESANWSLGILPAQHDVVRVDRSDREKLIVTDETIGNLKAIHIGTARGEKGEMDILGGTITATVNSNSYTRVGVAGGDGVVKQFDGDVTVNALQIGLDKESQGNYEMSGGKLLLMRGVKLSSSSLEVGSQQGVGSFEISAGSLESRAGVTLGYGDGVGTFRVRGSDASKIRIGSFGSFDGFWVQNTGSTLATLIDDRGVSTIFIDEVGNDGGGDVTFADGALLDVGFVGESQVGSWDVMKWDGKLNDHGLRFAEGVDQSVWSFQFVDTDSSGDPDTLRVTAAR</sequence>
<dbReference type="Gene3D" id="2.60.120.1440">
    <property type="match status" value="1"/>
</dbReference>
<gene>
    <name evidence="2" type="ORF">Rcae01_03628</name>
</gene>
<dbReference type="EMBL" id="BAABRO010000008">
    <property type="protein sequence ID" value="GAA5508162.1"/>
    <property type="molecule type" value="Genomic_DNA"/>
</dbReference>
<protein>
    <recommendedName>
        <fullName evidence="4">FecR protein</fullName>
    </recommendedName>
</protein>
<reference evidence="2 3" key="1">
    <citation type="submission" date="2024-02" db="EMBL/GenBank/DDBJ databases">
        <title>Rhodopirellula caenicola NBRC 110016.</title>
        <authorList>
            <person name="Ichikawa N."/>
            <person name="Katano-Makiyama Y."/>
            <person name="Hidaka K."/>
        </authorList>
    </citation>
    <scope>NUCLEOTIDE SEQUENCE [LARGE SCALE GENOMIC DNA]</scope>
    <source>
        <strain evidence="2 3">NBRC 110016</strain>
    </source>
</reference>
<dbReference type="Pfam" id="PF13385">
    <property type="entry name" value="Laminin_G_3"/>
    <property type="match status" value="1"/>
</dbReference>
<dbReference type="SUPFAM" id="SSF49899">
    <property type="entry name" value="Concanavalin A-like lectins/glucanases"/>
    <property type="match status" value="1"/>
</dbReference>
<evidence type="ECO:0008006" key="4">
    <source>
        <dbReference type="Google" id="ProtNLM"/>
    </source>
</evidence>
<feature type="compositionally biased region" description="Polar residues" evidence="1">
    <location>
        <begin position="65"/>
        <end position="76"/>
    </location>
</feature>
<feature type="region of interest" description="Disordered" evidence="1">
    <location>
        <begin position="51"/>
        <end position="85"/>
    </location>
</feature>
<dbReference type="InterPro" id="IPR012373">
    <property type="entry name" value="Ferrdict_sens_TM"/>
</dbReference>
<comment type="caution">
    <text evidence="2">The sequence shown here is derived from an EMBL/GenBank/DDBJ whole genome shotgun (WGS) entry which is preliminary data.</text>
</comment>